<dbReference type="GO" id="GO:0016491">
    <property type="term" value="F:oxidoreductase activity"/>
    <property type="evidence" value="ECO:0007669"/>
    <property type="project" value="UniProtKB-KW"/>
</dbReference>
<reference evidence="4 6" key="1">
    <citation type="submission" date="2015-06" db="EMBL/GenBank/DDBJ databases">
        <title>Investigation of pathophysiology for high-risk pregnancy and development of treatment modality based on it.</title>
        <authorList>
            <person name="Kim B.-C."/>
            <person name="Lim S."/>
        </authorList>
    </citation>
    <scope>NUCLEOTIDE SEQUENCE [LARGE SCALE GENOMIC DNA]</scope>
    <source>
        <strain evidence="4 6">AD1-86</strain>
    </source>
</reference>
<dbReference type="PANTHER" id="PTHR43086:SF2">
    <property type="entry name" value="HYDROXYSTEROID DEHYDROGENASE-LIKE PROTEIN 1"/>
    <property type="match status" value="1"/>
</dbReference>
<dbReference type="Proteomes" id="UP000323865">
    <property type="component" value="Chromosome"/>
</dbReference>
<keyword evidence="1" id="KW-0521">NADP</keyword>
<dbReference type="Gene3D" id="3.40.50.720">
    <property type="entry name" value="NAD(P)-binding Rossmann-like Domain"/>
    <property type="match status" value="1"/>
</dbReference>
<dbReference type="PRINTS" id="PR00081">
    <property type="entry name" value="GDHRDH"/>
</dbReference>
<dbReference type="SUPFAM" id="SSF51735">
    <property type="entry name" value="NAD(P)-binding Rossmann-fold domains"/>
    <property type="match status" value="1"/>
</dbReference>
<dbReference type="CDD" id="cd05233">
    <property type="entry name" value="SDR_c"/>
    <property type="match status" value="1"/>
</dbReference>
<reference evidence="5 7" key="2">
    <citation type="submission" date="2019-09" db="EMBL/GenBank/DDBJ databases">
        <title>FDA dAtabase for Regulatory Grade micrObial Sequences (FDA-ARGOS): Supporting development and validation of Infectious Disease Dx tests.</title>
        <authorList>
            <person name="Sciortino C."/>
            <person name="Tallon L."/>
            <person name="Sadzewicz L."/>
            <person name="Vavikolanu K."/>
            <person name="Mehta A."/>
            <person name="Aluvathingal J."/>
            <person name="Nadendla S."/>
            <person name="Nandy P."/>
            <person name="Geyer C."/>
            <person name="Yan Y."/>
            <person name="Sichtig H."/>
        </authorList>
    </citation>
    <scope>NUCLEOTIDE SEQUENCE [LARGE SCALE GENOMIC DNA]</scope>
    <source>
        <strain evidence="5 7">FDAARGOS_640</strain>
    </source>
</reference>
<gene>
    <name evidence="4" type="ORF">DAD186_18730</name>
    <name evidence="5" type="ORF">FOB48_02080</name>
</gene>
<dbReference type="PRINTS" id="PR00080">
    <property type="entry name" value="SDRFAMILY"/>
</dbReference>
<keyword evidence="7" id="KW-1185">Reference proteome</keyword>
<dbReference type="InterPro" id="IPR002347">
    <property type="entry name" value="SDR_fam"/>
</dbReference>
<dbReference type="Proteomes" id="UP000092596">
    <property type="component" value="Chromosome"/>
</dbReference>
<evidence type="ECO:0000256" key="3">
    <source>
        <dbReference type="RuleBase" id="RU000363"/>
    </source>
</evidence>
<dbReference type="PIRSF" id="PIRSF000126">
    <property type="entry name" value="11-beta-HSD1"/>
    <property type="match status" value="1"/>
</dbReference>
<organism evidence="4 6">
    <name type="scientific">Dermabacter vaginalis</name>
    <dbReference type="NCBI Taxonomy" id="1630135"/>
    <lineage>
        <taxon>Bacteria</taxon>
        <taxon>Bacillati</taxon>
        <taxon>Actinomycetota</taxon>
        <taxon>Actinomycetes</taxon>
        <taxon>Micrococcales</taxon>
        <taxon>Dermabacteraceae</taxon>
        <taxon>Dermabacter</taxon>
    </lineage>
</organism>
<keyword evidence="2" id="KW-0560">Oxidoreductase</keyword>
<dbReference type="PATRIC" id="fig|1630135.4.peg.1871"/>
<evidence type="ECO:0000256" key="2">
    <source>
        <dbReference type="ARBA" id="ARBA00023002"/>
    </source>
</evidence>
<evidence type="ECO:0000256" key="1">
    <source>
        <dbReference type="ARBA" id="ARBA00022857"/>
    </source>
</evidence>
<accession>A0A1B0ZKH9</accession>
<name>A0A1B0ZKH9_9MICO</name>
<evidence type="ECO:0000313" key="6">
    <source>
        <dbReference type="Proteomes" id="UP000092596"/>
    </source>
</evidence>
<dbReference type="AlphaFoldDB" id="A0A1B0ZKH9"/>
<evidence type="ECO:0000313" key="7">
    <source>
        <dbReference type="Proteomes" id="UP000323865"/>
    </source>
</evidence>
<proteinExistence type="inferred from homology"/>
<evidence type="ECO:0000313" key="5">
    <source>
        <dbReference type="EMBL" id="QEU11210.1"/>
    </source>
</evidence>
<dbReference type="STRING" id="1630135.DAD186_18730"/>
<comment type="similarity">
    <text evidence="3">Belongs to the short-chain dehydrogenases/reductases (SDR) family.</text>
</comment>
<sequence length="281" mass="30080">MTLALVTGSTSGLGLEFAWQLAGSGHDLVLVARNEDRLAAVAAQIEAVSGVRVNILPADISVQADVERVARRLLDPVDPIGLLVNNTGHSVRASFLEGEIEEFLEEVDFDVRATLILAHAAATAMTRKGSGAILNVSSMAGFTATNLSAAAKSWVVIFTEYLAQELEGTGVSATVLIPGFVHTESHHNAAVNMDGAPRVTWLKAPFVVQHALKDVSAGEVVSIPSLAYNSEALEKATPKAIRRALQSEPIAQAMNRVRVHKVERAAARRSVVDRLLRKRRD</sequence>
<dbReference type="EMBL" id="CP044108">
    <property type="protein sequence ID" value="QEU11210.1"/>
    <property type="molecule type" value="Genomic_DNA"/>
</dbReference>
<dbReference type="GO" id="GO:0030497">
    <property type="term" value="P:fatty acid elongation"/>
    <property type="evidence" value="ECO:0007669"/>
    <property type="project" value="TreeGrafter"/>
</dbReference>
<dbReference type="PANTHER" id="PTHR43086">
    <property type="entry name" value="VERY-LONG-CHAIN 3-OXOOACYL-COA REDUCTASE"/>
    <property type="match status" value="1"/>
</dbReference>
<dbReference type="KEGG" id="dva:DAD186_18730"/>
<protein>
    <submittedName>
        <fullName evidence="5">SDR family NAD(P)-dependent oxidoreductase</fullName>
    </submittedName>
</protein>
<dbReference type="EMBL" id="CP012117">
    <property type="protein sequence ID" value="ANP28423.1"/>
    <property type="molecule type" value="Genomic_DNA"/>
</dbReference>
<dbReference type="Pfam" id="PF00106">
    <property type="entry name" value="adh_short"/>
    <property type="match status" value="1"/>
</dbReference>
<dbReference type="RefSeq" id="WP_065248416.1">
    <property type="nucleotide sequence ID" value="NZ_CP012117.1"/>
</dbReference>
<dbReference type="InterPro" id="IPR036291">
    <property type="entry name" value="NAD(P)-bd_dom_sf"/>
</dbReference>
<evidence type="ECO:0000313" key="4">
    <source>
        <dbReference type="EMBL" id="ANP28423.1"/>
    </source>
</evidence>